<accession>A0A0D3I5R6</accession>
<dbReference type="EnsemblProtists" id="EOD06601">
    <property type="protein sequence ID" value="EOD06601"/>
    <property type="gene ID" value="EMIHUDRAFT_219135"/>
</dbReference>
<keyword evidence="2" id="KW-1185">Reference proteome</keyword>
<proteinExistence type="predicted"/>
<dbReference type="KEGG" id="ehx:EMIHUDRAFT_219135"/>
<dbReference type="Proteomes" id="UP000013827">
    <property type="component" value="Unassembled WGS sequence"/>
</dbReference>
<dbReference type="HOGENOM" id="CLU_1910580_0_0_1"/>
<dbReference type="KEGG" id="ehx:EMIHUDRAFT_199900"/>
<dbReference type="PaxDb" id="2903-EOD06601"/>
<dbReference type="RefSeq" id="XP_005791874.1">
    <property type="nucleotide sequence ID" value="XM_005791817.1"/>
</dbReference>
<dbReference type="EnsemblProtists" id="EOD39445">
    <property type="protein sequence ID" value="EOD39445"/>
    <property type="gene ID" value="EMIHUDRAFT_199900"/>
</dbReference>
<dbReference type="RefSeq" id="XP_005759030.1">
    <property type="nucleotide sequence ID" value="XM_005758973.1"/>
</dbReference>
<evidence type="ECO:0000313" key="2">
    <source>
        <dbReference type="Proteomes" id="UP000013827"/>
    </source>
</evidence>
<reference evidence="1" key="2">
    <citation type="submission" date="2024-10" db="UniProtKB">
        <authorList>
            <consortium name="EnsemblProtists"/>
        </authorList>
    </citation>
    <scope>IDENTIFICATION</scope>
</reference>
<dbReference type="GeneID" id="17284716"/>
<dbReference type="AlphaFoldDB" id="A0A0D3I5R6"/>
<evidence type="ECO:0000313" key="1">
    <source>
        <dbReference type="EnsemblProtists" id="EOD06601"/>
    </source>
</evidence>
<reference evidence="2" key="1">
    <citation type="journal article" date="2013" name="Nature">
        <title>Pan genome of the phytoplankton Emiliania underpins its global distribution.</title>
        <authorList>
            <person name="Read B.A."/>
            <person name="Kegel J."/>
            <person name="Klute M.J."/>
            <person name="Kuo A."/>
            <person name="Lefebvre S.C."/>
            <person name="Maumus F."/>
            <person name="Mayer C."/>
            <person name="Miller J."/>
            <person name="Monier A."/>
            <person name="Salamov A."/>
            <person name="Young J."/>
            <person name="Aguilar M."/>
            <person name="Claverie J.M."/>
            <person name="Frickenhaus S."/>
            <person name="Gonzalez K."/>
            <person name="Herman E.K."/>
            <person name="Lin Y.C."/>
            <person name="Napier J."/>
            <person name="Ogata H."/>
            <person name="Sarno A.F."/>
            <person name="Shmutz J."/>
            <person name="Schroeder D."/>
            <person name="de Vargas C."/>
            <person name="Verret F."/>
            <person name="von Dassow P."/>
            <person name="Valentin K."/>
            <person name="Van de Peer Y."/>
            <person name="Wheeler G."/>
            <person name="Dacks J.B."/>
            <person name="Delwiche C.F."/>
            <person name="Dyhrman S.T."/>
            <person name="Glockner G."/>
            <person name="John U."/>
            <person name="Richards T."/>
            <person name="Worden A.Z."/>
            <person name="Zhang X."/>
            <person name="Grigoriev I.V."/>
            <person name="Allen A.E."/>
            <person name="Bidle K."/>
            <person name="Borodovsky M."/>
            <person name="Bowler C."/>
            <person name="Brownlee C."/>
            <person name="Cock J.M."/>
            <person name="Elias M."/>
            <person name="Gladyshev V.N."/>
            <person name="Groth M."/>
            <person name="Guda C."/>
            <person name="Hadaegh A."/>
            <person name="Iglesias-Rodriguez M.D."/>
            <person name="Jenkins J."/>
            <person name="Jones B.M."/>
            <person name="Lawson T."/>
            <person name="Leese F."/>
            <person name="Lindquist E."/>
            <person name="Lobanov A."/>
            <person name="Lomsadze A."/>
            <person name="Malik S.B."/>
            <person name="Marsh M.E."/>
            <person name="Mackinder L."/>
            <person name="Mock T."/>
            <person name="Mueller-Roeber B."/>
            <person name="Pagarete A."/>
            <person name="Parker M."/>
            <person name="Probert I."/>
            <person name="Quesneville H."/>
            <person name="Raines C."/>
            <person name="Rensing S.A."/>
            <person name="Riano-Pachon D.M."/>
            <person name="Richier S."/>
            <person name="Rokitta S."/>
            <person name="Shiraiwa Y."/>
            <person name="Soanes D.M."/>
            <person name="van der Giezen M."/>
            <person name="Wahlund T.M."/>
            <person name="Williams B."/>
            <person name="Wilson W."/>
            <person name="Wolfe G."/>
            <person name="Wurch L.L."/>
        </authorList>
    </citation>
    <scope>NUCLEOTIDE SEQUENCE</scope>
</reference>
<organism evidence="1 2">
    <name type="scientific">Emiliania huxleyi (strain CCMP1516)</name>
    <dbReference type="NCBI Taxonomy" id="280463"/>
    <lineage>
        <taxon>Eukaryota</taxon>
        <taxon>Haptista</taxon>
        <taxon>Haptophyta</taxon>
        <taxon>Prymnesiophyceae</taxon>
        <taxon>Isochrysidales</taxon>
        <taxon>Noelaerhabdaceae</taxon>
        <taxon>Emiliania</taxon>
    </lineage>
</organism>
<sequence length="133" mass="13884">MEPASPRSHCRECGCVGPVMRLDGLPGEPVLVAGLPRCGCFRSLAARANPALTELLAPASHASARDAGETDPLVHALLVEGGARVALLGSLQLSAELTLGDLVPLHCGQYGLKALPFFPRPEMHLIAISAEDE</sequence>
<protein>
    <submittedName>
        <fullName evidence="1">Uncharacterized protein</fullName>
    </submittedName>
</protein>
<dbReference type="GeneID" id="17252750"/>
<name>A0A0D3I5R6_EMIH1</name>